<comment type="catalytic activity">
    <reaction evidence="11">
        <text>L-threonyl-[protein] + ATP = O-phospho-L-threonyl-[protein] + ADP + H(+)</text>
        <dbReference type="Rhea" id="RHEA:46608"/>
        <dbReference type="Rhea" id="RHEA-COMP:11060"/>
        <dbReference type="Rhea" id="RHEA-COMP:11605"/>
        <dbReference type="ChEBI" id="CHEBI:15378"/>
        <dbReference type="ChEBI" id="CHEBI:30013"/>
        <dbReference type="ChEBI" id="CHEBI:30616"/>
        <dbReference type="ChEBI" id="CHEBI:61977"/>
        <dbReference type="ChEBI" id="CHEBI:456216"/>
        <dbReference type="EC" id="2.7.11.1"/>
    </reaction>
</comment>
<evidence type="ECO:0000256" key="3">
    <source>
        <dbReference type="ARBA" id="ARBA00012513"/>
    </source>
</evidence>
<organism evidence="16 17">
    <name type="scientific">Coniochaeta hoffmannii</name>
    <dbReference type="NCBI Taxonomy" id="91930"/>
    <lineage>
        <taxon>Eukaryota</taxon>
        <taxon>Fungi</taxon>
        <taxon>Dikarya</taxon>
        <taxon>Ascomycota</taxon>
        <taxon>Pezizomycotina</taxon>
        <taxon>Sordariomycetes</taxon>
        <taxon>Sordariomycetidae</taxon>
        <taxon>Coniochaetales</taxon>
        <taxon>Coniochaetaceae</taxon>
        <taxon>Coniochaeta</taxon>
    </lineage>
</organism>
<evidence type="ECO:0000313" key="17">
    <source>
        <dbReference type="Proteomes" id="UP001174691"/>
    </source>
</evidence>
<evidence type="ECO:0000313" key="16">
    <source>
        <dbReference type="EMBL" id="KAJ9165385.1"/>
    </source>
</evidence>
<keyword evidence="6 13" id="KW-0547">Nucleotide-binding</keyword>
<comment type="subcellular location">
    <subcellularLocation>
        <location evidence="1">Nucleus</location>
    </subcellularLocation>
</comment>
<reference evidence="16" key="1">
    <citation type="submission" date="2022-07" db="EMBL/GenBank/DDBJ databases">
        <title>Fungi with potential for degradation of polypropylene.</title>
        <authorList>
            <person name="Gostincar C."/>
        </authorList>
    </citation>
    <scope>NUCLEOTIDE SEQUENCE</scope>
    <source>
        <strain evidence="16">EXF-13287</strain>
    </source>
</reference>
<dbReference type="Pfam" id="PF08587">
    <property type="entry name" value="UBA_2"/>
    <property type="match status" value="1"/>
</dbReference>
<dbReference type="FunFam" id="1.10.8.10:FF:000069">
    <property type="entry name" value="Non-specific serine/threonine protein kinase"/>
    <property type="match status" value="1"/>
</dbReference>
<sequence>MAAAPNAYDDEELSISLSSTQIRRNRSHQPENNGGTGDSSHHTGNYAARNHGNAMDPRDGAASGRSPVPAPAREKARTEQRIGAYNIIRTLGEGSFGKVKLAVHRSTGQQVALKIISRKKLISRDMQGRVEREIEYLQLLRHPHIIKLYTVIKTPTEIIMVLEYAGDELFDYIVTHGKMKEKEARRFFQQMVCAVEYCHRHKIVHRDLKPENLLLDEHLNVKIADFGLSNIMTDGNFLKTSCGSPNYAAPEVIGGKLYAGPEVDVWSCGVILYVLLVGRLPFDDEHIPSLFAKIARGTYAVPTWMSQGARDLIKKMLAVNPVQRATIEDIRNDPWFQTDLPAYLQPPVEEFMNTGVDPNKAIKVSDIAPNAPPKEQEKLHNEVTEKISKTMGYGKKDVQEALEADEPSAIKDAYMIVRENKLMQTNPLLGAENPYFPASPPSDQEASHTKVPGDLGHLSIHDGADASPLDHTRDGSSVRTNSTAGGSRPYVSKVAVLPSSLPAYHEDFMEREKAREAGIPDTVSSLSIPDPSTTPRTDAERKETAQRLKPHSRSQLRLNEAIKRPQELTPVNPPKKSKPIRWQFGIRSRNAPWEALLCIYKALEKLGCSWLVDEDYEKVHGEEDGDDSYDDGGPLTREDRDSSASLDLSKRYKLPADPWHLKIRWKSGKLKKYSLSDSRSQSAGSVGSDSIQVHHDADGTVTECVAMRMDIQIYEMERGVYLVDFKCDGYETARGKLLEDKEVTSPFPFLDMAARLIMQLADAD</sequence>
<gene>
    <name evidence="16" type="ORF">NKR19_g484</name>
</gene>
<evidence type="ECO:0000256" key="5">
    <source>
        <dbReference type="ARBA" id="ARBA00022679"/>
    </source>
</evidence>
<evidence type="ECO:0000256" key="11">
    <source>
        <dbReference type="ARBA" id="ARBA00047899"/>
    </source>
</evidence>
<dbReference type="PANTHER" id="PTHR24346:SF110">
    <property type="entry name" value="NON-SPECIFIC SERINE_THREONINE PROTEIN KINASE"/>
    <property type="match status" value="1"/>
</dbReference>
<evidence type="ECO:0000256" key="1">
    <source>
        <dbReference type="ARBA" id="ARBA00004123"/>
    </source>
</evidence>
<dbReference type="InterPro" id="IPR008271">
    <property type="entry name" value="Ser/Thr_kinase_AS"/>
</dbReference>
<feature type="region of interest" description="Disordered" evidence="14">
    <location>
        <begin position="620"/>
        <end position="642"/>
    </location>
</feature>
<dbReference type="EMBL" id="JANBVN010000004">
    <property type="protein sequence ID" value="KAJ9165385.1"/>
    <property type="molecule type" value="Genomic_DNA"/>
</dbReference>
<evidence type="ECO:0000256" key="9">
    <source>
        <dbReference type="ARBA" id="ARBA00023242"/>
    </source>
</evidence>
<evidence type="ECO:0000256" key="14">
    <source>
        <dbReference type="SAM" id="MobiDB-lite"/>
    </source>
</evidence>
<dbReference type="GO" id="GO:0005524">
    <property type="term" value="F:ATP binding"/>
    <property type="evidence" value="ECO:0007669"/>
    <property type="project" value="UniProtKB-UniRule"/>
</dbReference>
<dbReference type="Gene3D" id="1.10.8.10">
    <property type="entry name" value="DNA helicase RuvA subunit, C-terminal domain"/>
    <property type="match status" value="1"/>
</dbReference>
<keyword evidence="8 13" id="KW-0067">ATP-binding</keyword>
<proteinExistence type="inferred from homology"/>
<feature type="compositionally biased region" description="Basic and acidic residues" evidence="14">
    <location>
        <begin position="537"/>
        <end position="546"/>
    </location>
</feature>
<protein>
    <recommendedName>
        <fullName evidence="3">non-specific serine/threonine protein kinase</fullName>
        <ecNumber evidence="3">2.7.11.1</ecNumber>
    </recommendedName>
</protein>
<comment type="similarity">
    <text evidence="2">Belongs to the protein kinase superfamily. CAMK Ser/Thr protein kinase family. SNF1 subfamily.</text>
</comment>
<evidence type="ECO:0000256" key="2">
    <source>
        <dbReference type="ARBA" id="ARBA00006234"/>
    </source>
</evidence>
<dbReference type="SMART" id="SM00220">
    <property type="entry name" value="S_TKc"/>
    <property type="match status" value="1"/>
</dbReference>
<keyword evidence="10" id="KW-0119">Carbohydrate metabolism</keyword>
<dbReference type="Proteomes" id="UP001174691">
    <property type="component" value="Unassembled WGS sequence"/>
</dbReference>
<keyword evidence="9" id="KW-0539">Nucleus</keyword>
<evidence type="ECO:0000256" key="4">
    <source>
        <dbReference type="ARBA" id="ARBA00022527"/>
    </source>
</evidence>
<name>A0AA38SE21_9PEZI</name>
<dbReference type="InterPro" id="IPR028375">
    <property type="entry name" value="KA1/Ssp2_C"/>
</dbReference>
<evidence type="ECO:0000259" key="15">
    <source>
        <dbReference type="PROSITE" id="PS50011"/>
    </source>
</evidence>
<dbReference type="AlphaFoldDB" id="A0AA38SE21"/>
<feature type="region of interest" description="Disordered" evidence="14">
    <location>
        <begin position="516"/>
        <end position="579"/>
    </location>
</feature>
<dbReference type="PANTHER" id="PTHR24346">
    <property type="entry name" value="MAP/MICROTUBULE AFFINITY-REGULATING KINASE"/>
    <property type="match status" value="1"/>
</dbReference>
<dbReference type="GO" id="GO:0035556">
    <property type="term" value="P:intracellular signal transduction"/>
    <property type="evidence" value="ECO:0007669"/>
    <property type="project" value="TreeGrafter"/>
</dbReference>
<evidence type="ECO:0000256" key="13">
    <source>
        <dbReference type="PROSITE-ProRule" id="PRU10141"/>
    </source>
</evidence>
<dbReference type="CDD" id="cd12122">
    <property type="entry name" value="AMPKA_C"/>
    <property type="match status" value="1"/>
</dbReference>
<dbReference type="FunFam" id="3.30.200.20:FF:000236">
    <property type="entry name" value="Non-specific serine/threonine protein kinase"/>
    <property type="match status" value="1"/>
</dbReference>
<feature type="binding site" evidence="13">
    <location>
        <position position="114"/>
    </location>
    <ligand>
        <name>ATP</name>
        <dbReference type="ChEBI" id="CHEBI:30616"/>
    </ligand>
</feature>
<dbReference type="EC" id="2.7.11.1" evidence="3"/>
<evidence type="ECO:0000256" key="10">
    <source>
        <dbReference type="ARBA" id="ARBA00023277"/>
    </source>
</evidence>
<keyword evidence="4 16" id="KW-0723">Serine/threonine-protein kinase</keyword>
<dbReference type="FunFam" id="1.10.510.10:FF:000544">
    <property type="entry name" value="Non-specific serine/threonine protein kinase"/>
    <property type="match status" value="1"/>
</dbReference>
<evidence type="ECO:0000256" key="6">
    <source>
        <dbReference type="ARBA" id="ARBA00022741"/>
    </source>
</evidence>
<dbReference type="Gene3D" id="3.30.200.20">
    <property type="entry name" value="Phosphorylase Kinase, domain 1"/>
    <property type="match status" value="1"/>
</dbReference>
<feature type="region of interest" description="Disordered" evidence="14">
    <location>
        <begin position="432"/>
        <end position="488"/>
    </location>
</feature>
<dbReference type="InterPro" id="IPR011009">
    <property type="entry name" value="Kinase-like_dom_sf"/>
</dbReference>
<feature type="compositionally biased region" description="Polar residues" evidence="14">
    <location>
        <begin position="522"/>
        <end position="536"/>
    </location>
</feature>
<dbReference type="InterPro" id="IPR017441">
    <property type="entry name" value="Protein_kinase_ATP_BS"/>
</dbReference>
<evidence type="ECO:0000256" key="12">
    <source>
        <dbReference type="ARBA" id="ARBA00048679"/>
    </source>
</evidence>
<feature type="compositionally biased region" description="Basic and acidic residues" evidence="14">
    <location>
        <begin position="459"/>
        <end position="476"/>
    </location>
</feature>
<comment type="catalytic activity">
    <reaction evidence="12">
        <text>L-seryl-[protein] + ATP = O-phospho-L-seryl-[protein] + ADP + H(+)</text>
        <dbReference type="Rhea" id="RHEA:17989"/>
        <dbReference type="Rhea" id="RHEA-COMP:9863"/>
        <dbReference type="Rhea" id="RHEA-COMP:11604"/>
        <dbReference type="ChEBI" id="CHEBI:15378"/>
        <dbReference type="ChEBI" id="CHEBI:29999"/>
        <dbReference type="ChEBI" id="CHEBI:30616"/>
        <dbReference type="ChEBI" id="CHEBI:83421"/>
        <dbReference type="ChEBI" id="CHEBI:456216"/>
        <dbReference type="EC" id="2.7.11.1"/>
    </reaction>
</comment>
<keyword evidence="7 16" id="KW-0418">Kinase</keyword>
<evidence type="ECO:0000256" key="7">
    <source>
        <dbReference type="ARBA" id="ARBA00022777"/>
    </source>
</evidence>
<feature type="domain" description="Protein kinase" evidence="15">
    <location>
        <begin position="85"/>
        <end position="336"/>
    </location>
</feature>
<dbReference type="Pfam" id="PF00069">
    <property type="entry name" value="Pkinase"/>
    <property type="match status" value="1"/>
</dbReference>
<accession>A0AA38SE21</accession>
<dbReference type="PROSITE" id="PS50011">
    <property type="entry name" value="PROTEIN_KINASE_DOM"/>
    <property type="match status" value="1"/>
</dbReference>
<keyword evidence="17" id="KW-1185">Reference proteome</keyword>
<dbReference type="InterPro" id="IPR032270">
    <property type="entry name" value="AMPK_C"/>
</dbReference>
<dbReference type="Gene3D" id="3.30.310.80">
    <property type="entry name" value="Kinase associated domain 1, KA1"/>
    <property type="match status" value="1"/>
</dbReference>
<evidence type="ECO:0000256" key="8">
    <source>
        <dbReference type="ARBA" id="ARBA00022840"/>
    </source>
</evidence>
<keyword evidence="5" id="KW-0808">Transferase</keyword>
<dbReference type="Gene3D" id="1.10.510.10">
    <property type="entry name" value="Transferase(Phosphotransferase) domain 1"/>
    <property type="match status" value="1"/>
</dbReference>
<dbReference type="SUPFAM" id="SSF56112">
    <property type="entry name" value="Protein kinase-like (PK-like)"/>
    <property type="match status" value="1"/>
</dbReference>
<comment type="caution">
    <text evidence="16">The sequence shown here is derived from an EMBL/GenBank/DDBJ whole genome shotgun (WGS) entry which is preliminary data.</text>
</comment>
<dbReference type="PROSITE" id="PS00107">
    <property type="entry name" value="PROTEIN_KINASE_ATP"/>
    <property type="match status" value="1"/>
</dbReference>
<dbReference type="SUPFAM" id="SSF103243">
    <property type="entry name" value="KA1-like"/>
    <property type="match status" value="1"/>
</dbReference>
<dbReference type="GO" id="GO:0005634">
    <property type="term" value="C:nucleus"/>
    <property type="evidence" value="ECO:0007669"/>
    <property type="project" value="UniProtKB-SubCell"/>
</dbReference>
<dbReference type="GO" id="GO:0004674">
    <property type="term" value="F:protein serine/threonine kinase activity"/>
    <property type="evidence" value="ECO:0007669"/>
    <property type="project" value="UniProtKB-KW"/>
</dbReference>
<dbReference type="GO" id="GO:0005737">
    <property type="term" value="C:cytoplasm"/>
    <property type="evidence" value="ECO:0007669"/>
    <property type="project" value="TreeGrafter"/>
</dbReference>
<feature type="region of interest" description="Disordered" evidence="14">
    <location>
        <begin position="1"/>
        <end position="77"/>
    </location>
</feature>
<dbReference type="Pfam" id="PF16579">
    <property type="entry name" value="AdenylateSensor"/>
    <property type="match status" value="1"/>
</dbReference>
<dbReference type="InterPro" id="IPR000719">
    <property type="entry name" value="Prot_kinase_dom"/>
</dbReference>
<dbReference type="CDD" id="cd14079">
    <property type="entry name" value="STKc_AMPK_alpha"/>
    <property type="match status" value="1"/>
</dbReference>
<dbReference type="InterPro" id="IPR013896">
    <property type="entry name" value="SNF1_UBA"/>
</dbReference>
<dbReference type="CDD" id="cd14334">
    <property type="entry name" value="UBA_SNF1_fungi"/>
    <property type="match status" value="1"/>
</dbReference>
<dbReference type="PROSITE" id="PS00108">
    <property type="entry name" value="PROTEIN_KINASE_ST"/>
    <property type="match status" value="1"/>
</dbReference>